<evidence type="ECO:0000313" key="2">
    <source>
        <dbReference type="Proteomes" id="UP000775213"/>
    </source>
</evidence>
<name>A0AAV7GUN1_DENCH</name>
<dbReference type="Proteomes" id="UP000775213">
    <property type="component" value="Unassembled WGS sequence"/>
</dbReference>
<comment type="caution">
    <text evidence="1">The sequence shown here is derived from an EMBL/GenBank/DDBJ whole genome shotgun (WGS) entry which is preliminary data.</text>
</comment>
<organism evidence="1 2">
    <name type="scientific">Dendrobium chrysotoxum</name>
    <name type="common">Orchid</name>
    <dbReference type="NCBI Taxonomy" id="161865"/>
    <lineage>
        <taxon>Eukaryota</taxon>
        <taxon>Viridiplantae</taxon>
        <taxon>Streptophyta</taxon>
        <taxon>Embryophyta</taxon>
        <taxon>Tracheophyta</taxon>
        <taxon>Spermatophyta</taxon>
        <taxon>Magnoliopsida</taxon>
        <taxon>Liliopsida</taxon>
        <taxon>Asparagales</taxon>
        <taxon>Orchidaceae</taxon>
        <taxon>Epidendroideae</taxon>
        <taxon>Malaxideae</taxon>
        <taxon>Dendrobiinae</taxon>
        <taxon>Dendrobium</taxon>
    </lineage>
</organism>
<sequence>MDSSPLISPSLFPPSFFSYPSKSNFSMEFSRTDQTLLCLLFISPFLFAFADNYQSYNSLTAYEMLEKFDFPKGILPEGVQSYLLRSDGSFDVFLGDYCELKASGSYLLRYRRKISGKVEPRSLKKLEGVSVKILFLWFGISEVIRSGDELRFFVGPFSASFSISNFEFCPQCRDRFSSLDQLVQNS</sequence>
<proteinExistence type="predicted"/>
<keyword evidence="2" id="KW-1185">Reference proteome</keyword>
<dbReference type="PANTHER" id="PTHR31676:SF27">
    <property type="entry name" value="EXPRESSED PROTEIN"/>
    <property type="match status" value="1"/>
</dbReference>
<dbReference type="PANTHER" id="PTHR31676">
    <property type="entry name" value="T31J12.3 PROTEIN-RELATED"/>
    <property type="match status" value="1"/>
</dbReference>
<protein>
    <submittedName>
        <fullName evidence="1">Uncharacterized protein</fullName>
    </submittedName>
</protein>
<dbReference type="EMBL" id="JAGFBR010000010">
    <property type="protein sequence ID" value="KAH0460456.1"/>
    <property type="molecule type" value="Genomic_DNA"/>
</dbReference>
<dbReference type="InterPro" id="IPR007493">
    <property type="entry name" value="DUF538"/>
</dbReference>
<reference evidence="1 2" key="1">
    <citation type="journal article" date="2021" name="Hortic Res">
        <title>Chromosome-scale assembly of the Dendrobium chrysotoxum genome enhances the understanding of orchid evolution.</title>
        <authorList>
            <person name="Zhang Y."/>
            <person name="Zhang G.Q."/>
            <person name="Zhang D."/>
            <person name="Liu X.D."/>
            <person name="Xu X.Y."/>
            <person name="Sun W.H."/>
            <person name="Yu X."/>
            <person name="Zhu X."/>
            <person name="Wang Z.W."/>
            <person name="Zhao X."/>
            <person name="Zhong W.Y."/>
            <person name="Chen H."/>
            <person name="Yin W.L."/>
            <person name="Huang T."/>
            <person name="Niu S.C."/>
            <person name="Liu Z.J."/>
        </authorList>
    </citation>
    <scope>NUCLEOTIDE SEQUENCE [LARGE SCALE GENOMIC DNA]</scope>
    <source>
        <strain evidence="1">Lindl</strain>
    </source>
</reference>
<dbReference type="InterPro" id="IPR036758">
    <property type="entry name" value="At5g01610-like"/>
</dbReference>
<accession>A0AAV7GUN1</accession>
<dbReference type="Pfam" id="PF04398">
    <property type="entry name" value="DUF538"/>
    <property type="match status" value="1"/>
</dbReference>
<gene>
    <name evidence="1" type="ORF">IEQ34_011119</name>
</gene>
<dbReference type="Gene3D" id="2.30.240.10">
    <property type="entry name" value="At5g01610-like"/>
    <property type="match status" value="1"/>
</dbReference>
<evidence type="ECO:0000313" key="1">
    <source>
        <dbReference type="EMBL" id="KAH0460456.1"/>
    </source>
</evidence>
<dbReference type="AlphaFoldDB" id="A0AAV7GUN1"/>
<dbReference type="SUPFAM" id="SSF141562">
    <property type="entry name" value="At5g01610-like"/>
    <property type="match status" value="1"/>
</dbReference>